<sequence>MAVLEEILRSVPIRGATEGWNCVAWVREALDMVAKNDMAMGTAVLDWTTVRDAAMKYSREKIDNHRFDGKATAATFDKDLAPTYDLLEGKEVVS</sequence>
<dbReference type="InterPro" id="IPR054208">
    <property type="entry name" value="DUF6914"/>
</dbReference>
<keyword evidence="2" id="KW-1185">Reference proteome</keyword>
<name>A0A167RW27_9HYPO</name>
<dbReference type="EMBL" id="AZHD01000011">
    <property type="protein sequence ID" value="OAA58996.1"/>
    <property type="molecule type" value="Genomic_DNA"/>
</dbReference>
<organism evidence="1 2">
    <name type="scientific">Niveomyces insectorum RCEF 264</name>
    <dbReference type="NCBI Taxonomy" id="1081102"/>
    <lineage>
        <taxon>Eukaryota</taxon>
        <taxon>Fungi</taxon>
        <taxon>Dikarya</taxon>
        <taxon>Ascomycota</taxon>
        <taxon>Pezizomycotina</taxon>
        <taxon>Sordariomycetes</taxon>
        <taxon>Hypocreomycetidae</taxon>
        <taxon>Hypocreales</taxon>
        <taxon>Cordycipitaceae</taxon>
        <taxon>Niveomyces</taxon>
    </lineage>
</organism>
<proteinExistence type="predicted"/>
<dbReference type="OrthoDB" id="2679825at2759"/>
<dbReference type="AlphaFoldDB" id="A0A167RW27"/>
<protein>
    <submittedName>
        <fullName evidence="1">Uncharacterized protein</fullName>
    </submittedName>
</protein>
<accession>A0A167RW27</accession>
<reference evidence="1 2" key="1">
    <citation type="journal article" date="2016" name="Genome Biol. Evol.">
        <title>Divergent and convergent evolution of fungal pathogenicity.</title>
        <authorList>
            <person name="Shang Y."/>
            <person name="Xiao G."/>
            <person name="Zheng P."/>
            <person name="Cen K."/>
            <person name="Zhan S."/>
            <person name="Wang C."/>
        </authorList>
    </citation>
    <scope>NUCLEOTIDE SEQUENCE [LARGE SCALE GENOMIC DNA]</scope>
    <source>
        <strain evidence="1 2">RCEF 264</strain>
    </source>
</reference>
<dbReference type="Pfam" id="PF21858">
    <property type="entry name" value="DUF6914"/>
    <property type="match status" value="1"/>
</dbReference>
<comment type="caution">
    <text evidence="1">The sequence shown here is derived from an EMBL/GenBank/DDBJ whole genome shotgun (WGS) entry which is preliminary data.</text>
</comment>
<gene>
    <name evidence="1" type="ORF">SPI_06198</name>
</gene>
<evidence type="ECO:0000313" key="1">
    <source>
        <dbReference type="EMBL" id="OAA58996.1"/>
    </source>
</evidence>
<evidence type="ECO:0000313" key="2">
    <source>
        <dbReference type="Proteomes" id="UP000076874"/>
    </source>
</evidence>
<dbReference type="Proteomes" id="UP000076874">
    <property type="component" value="Unassembled WGS sequence"/>
</dbReference>